<dbReference type="EMBL" id="JAOPGA020001514">
    <property type="protein sequence ID" value="KAL0489089.1"/>
    <property type="molecule type" value="Genomic_DNA"/>
</dbReference>
<evidence type="ECO:0000313" key="1">
    <source>
        <dbReference type="EMBL" id="KAL0489089.1"/>
    </source>
</evidence>
<name>A0AAW2ZK84_9EUKA</name>
<keyword evidence="2" id="KW-1185">Reference proteome</keyword>
<reference evidence="1 2" key="1">
    <citation type="submission" date="2024-03" db="EMBL/GenBank/DDBJ databases">
        <title>The Acrasis kona genome and developmental transcriptomes reveal deep origins of eukaryotic multicellular pathways.</title>
        <authorList>
            <person name="Sheikh S."/>
            <person name="Fu C.-J."/>
            <person name="Brown M.W."/>
            <person name="Baldauf S.L."/>
        </authorList>
    </citation>
    <scope>NUCLEOTIDE SEQUENCE [LARGE SCALE GENOMIC DNA]</scope>
    <source>
        <strain evidence="1 2">ATCC MYA-3509</strain>
    </source>
</reference>
<comment type="caution">
    <text evidence="1">The sequence shown here is derived from an EMBL/GenBank/DDBJ whole genome shotgun (WGS) entry which is preliminary data.</text>
</comment>
<proteinExistence type="predicted"/>
<protein>
    <submittedName>
        <fullName evidence="1">Heat stress transcription factor</fullName>
    </submittedName>
</protein>
<organism evidence="1 2">
    <name type="scientific">Acrasis kona</name>
    <dbReference type="NCBI Taxonomy" id="1008807"/>
    <lineage>
        <taxon>Eukaryota</taxon>
        <taxon>Discoba</taxon>
        <taxon>Heterolobosea</taxon>
        <taxon>Tetramitia</taxon>
        <taxon>Eutetramitia</taxon>
        <taxon>Acrasidae</taxon>
        <taxon>Acrasis</taxon>
    </lineage>
</organism>
<sequence length="833" mass="94811">MSLRVANAKPQRQDSTSLELELGKLTSRKLTNNSAQSSKGIVTQWNTITQNVASIILRYCTLYELSSLCSLSTKWKKFVIVHFSESIEFAEDVKNFIVVSNMGLILTLDSLRIQTKAPPPATSGKKGKVKEDQKHTENIEHIDHNIKILDNLHKLCEASLQKSEDRTMNSTTFCEILRLLKSYIIPHFSRRMINSESFTLDNMHKHVELDHFMPRPYGANQAYASLYTLHAVLLANFTQKQEFTLTSQLACTMIARRLVRTKQTTPNVTLSPKYCNPLGFVFLEVERCVDRYEFISTDKREVYEKILGYFKTLTMDPSLDSVEVTFDADEDRQRIKKDIYFFHACRWLAQCRATRDLVLGGKKWSSSDICALLICLNSSRSITNVPNSPTTPSSIRHDATQDWKPLKLFIPSVVELEELQFVAVQNDQPISVSQHGNASNIRHSRKSVHLQYLEGNRRVSRNLKALDLSLSSMNPMDVDEALLQEANQSSKQKSALNAQFIRRSVHFSLLSNGNASVSASDMRMAIDESKRMSRALDVQTVHSQYTTNSTVAGANLLSRSLFGSKLDEYIIKQRTRTMIAGITSRHLQQWPSCTREVAMASLNPTVLNNAWQPPPQINTLILLFSFNLPPPSFDGLFQLKHCLKNLQVNDCELNGVTIHQNFIKVLCELPFLECLTMTRISMTKEHHNGSEEQTTGWSEFIDKYVQASVPLKDLRIMECRMRIKEVQSLVNVVKERFKTLDNLELNLRGLIIDDLSAQHQMNNTLNEGVVVNENKKKKKKEKEDSAPKHLINLNTIVDDLVLNGNCKKIFADMGYEEIGANHLHKDKKQCVLQ</sequence>
<gene>
    <name evidence="1" type="ORF">AKO1_009025</name>
</gene>
<dbReference type="AlphaFoldDB" id="A0AAW2ZK84"/>
<evidence type="ECO:0000313" key="2">
    <source>
        <dbReference type="Proteomes" id="UP001431209"/>
    </source>
</evidence>
<dbReference type="Proteomes" id="UP001431209">
    <property type="component" value="Unassembled WGS sequence"/>
</dbReference>
<accession>A0AAW2ZK84</accession>